<comment type="caution">
    <text evidence="3">The sequence shown here is derived from an EMBL/GenBank/DDBJ whole genome shotgun (WGS) entry which is preliminary data.</text>
</comment>
<reference evidence="3 4" key="1">
    <citation type="journal article" date="2016" name="Int. J. Mol. Sci.">
        <title>Comparative genomics of the extreme acidophile Acidithiobacillus thiooxidans reveals intraspecific divergence and niche adaptation.</title>
        <authorList>
            <person name="Zhang X."/>
            <person name="Feng X."/>
            <person name="Tao J."/>
            <person name="Ma L."/>
            <person name="Xiao Y."/>
            <person name="Liang Y."/>
            <person name="Liu X."/>
            <person name="Yin H."/>
        </authorList>
    </citation>
    <scope>NUCLEOTIDE SEQUENCE [LARGE SCALE GENOMIC DNA]</scope>
    <source>
        <strain evidence="3 4">A02</strain>
    </source>
</reference>
<dbReference type="Pfam" id="PF04956">
    <property type="entry name" value="TrbC"/>
    <property type="match status" value="1"/>
</dbReference>
<evidence type="ECO:0008006" key="5">
    <source>
        <dbReference type="Google" id="ProtNLM"/>
    </source>
</evidence>
<organism evidence="3 4">
    <name type="scientific">Acidithiobacillus thiooxidans</name>
    <name type="common">Thiobacillus thiooxidans</name>
    <dbReference type="NCBI Taxonomy" id="930"/>
    <lineage>
        <taxon>Bacteria</taxon>
        <taxon>Pseudomonadati</taxon>
        <taxon>Pseudomonadota</taxon>
        <taxon>Acidithiobacillia</taxon>
        <taxon>Acidithiobacillales</taxon>
        <taxon>Acidithiobacillaceae</taxon>
        <taxon>Acidithiobacillus</taxon>
    </lineage>
</organism>
<proteinExistence type="predicted"/>
<sequence length="123" mass="12506">MEDRAMKMKLKQFKKVLAGAGLSIMGTGAAMASTAGNMPWDGPLTNIQTDLSGTVAHVFIIVAIVATGLMWAFGEHGSSMRKVMGIAAGGSMALGGVSVVSDLTGSSGAVIGMAHPFLHLLGM</sequence>
<evidence type="ECO:0000313" key="4">
    <source>
        <dbReference type="Proteomes" id="UP000094893"/>
    </source>
</evidence>
<accession>A0A1C2HWW7</accession>
<gene>
    <name evidence="3" type="ORF">A6P07_18545</name>
</gene>
<keyword evidence="1" id="KW-0812">Transmembrane</keyword>
<dbReference type="EMBL" id="LWSA01000307">
    <property type="protein sequence ID" value="OCX68224.1"/>
    <property type="molecule type" value="Genomic_DNA"/>
</dbReference>
<feature type="transmembrane region" description="Helical" evidence="1">
    <location>
        <begin position="56"/>
        <end position="74"/>
    </location>
</feature>
<dbReference type="Proteomes" id="UP000094893">
    <property type="component" value="Unassembled WGS sequence"/>
</dbReference>
<dbReference type="InterPro" id="IPR007039">
    <property type="entry name" value="TrbC/VirB2"/>
</dbReference>
<feature type="signal peptide" evidence="2">
    <location>
        <begin position="1"/>
        <end position="32"/>
    </location>
</feature>
<dbReference type="AlphaFoldDB" id="A0A1C2HWW7"/>
<evidence type="ECO:0000256" key="2">
    <source>
        <dbReference type="SAM" id="SignalP"/>
    </source>
</evidence>
<evidence type="ECO:0000256" key="1">
    <source>
        <dbReference type="SAM" id="Phobius"/>
    </source>
</evidence>
<name>A0A1C2HWW7_ACITH</name>
<evidence type="ECO:0000313" key="3">
    <source>
        <dbReference type="EMBL" id="OCX68224.1"/>
    </source>
</evidence>
<protein>
    <recommendedName>
        <fullName evidence="5">Conjugal transfer protein TrbC</fullName>
    </recommendedName>
</protein>
<keyword evidence="2" id="KW-0732">Signal</keyword>
<feature type="chain" id="PRO_5008663297" description="Conjugal transfer protein TrbC" evidence="2">
    <location>
        <begin position="33"/>
        <end position="123"/>
    </location>
</feature>
<keyword evidence="1" id="KW-0472">Membrane</keyword>
<keyword evidence="1" id="KW-1133">Transmembrane helix</keyword>